<evidence type="ECO:0000313" key="8">
    <source>
        <dbReference type="EMBL" id="EJP62268.1"/>
    </source>
</evidence>
<keyword evidence="5" id="KW-0539">Nucleus</keyword>
<dbReference type="STRING" id="655819.J5J762"/>
<accession>J5J762</accession>
<dbReference type="GO" id="GO:0000278">
    <property type="term" value="P:mitotic cell cycle"/>
    <property type="evidence" value="ECO:0007669"/>
    <property type="project" value="TreeGrafter"/>
</dbReference>
<comment type="subcellular location">
    <subcellularLocation>
        <location evidence="2">Chromosome</location>
    </subcellularLocation>
    <subcellularLocation>
        <location evidence="1">Nucleus</location>
    </subcellularLocation>
</comment>
<comment type="similarity">
    <text evidence="3">Belongs to the CENP-T/CNN1 family.</text>
</comment>
<feature type="compositionally biased region" description="Basic residues" evidence="6">
    <location>
        <begin position="442"/>
        <end position="455"/>
    </location>
</feature>
<evidence type="ECO:0000313" key="9">
    <source>
        <dbReference type="Proteomes" id="UP000002762"/>
    </source>
</evidence>
<feature type="compositionally biased region" description="Low complexity" evidence="6">
    <location>
        <begin position="65"/>
        <end position="76"/>
    </location>
</feature>
<protein>
    <submittedName>
        <fullName evidence="8">Histone H4 variant</fullName>
    </submittedName>
</protein>
<evidence type="ECO:0000259" key="7">
    <source>
        <dbReference type="Pfam" id="PF15511"/>
    </source>
</evidence>
<dbReference type="RefSeq" id="XP_008602129.1">
    <property type="nucleotide sequence ID" value="XM_008603907.1"/>
</dbReference>
<gene>
    <name evidence="8" type="ORF">BBA_08810</name>
</gene>
<dbReference type="PANTHER" id="PTHR46904">
    <property type="entry name" value="CENTROMERE PROTEIN T"/>
    <property type="match status" value="1"/>
</dbReference>
<dbReference type="EMBL" id="JH725189">
    <property type="protein sequence ID" value="EJP62268.1"/>
    <property type="molecule type" value="Genomic_DNA"/>
</dbReference>
<proteinExistence type="inferred from homology"/>
<feature type="region of interest" description="Disordered" evidence="6">
    <location>
        <begin position="560"/>
        <end position="591"/>
    </location>
</feature>
<evidence type="ECO:0000256" key="3">
    <source>
        <dbReference type="ARBA" id="ARBA00010137"/>
    </source>
</evidence>
<sequence length="591" mass="65268">MADTPTGNRSRPARTPAGRTPSQKTPSGRTSNPDASVHTPLDRTGPRELANSVRRGLSASGRKNNNAPTPHATAARRALEQRRTAMFTPGKNRRRSLREQHQTPMNILNQLAKRLAPSTQQVAASSSPADREPQSGLQSIGEREEAADEDDYMDDEPDVQGDYDDDDDDDDELPAPPRLSLPLQEDDDDTVELRPPRLSVIPDDNITNYTVGSVELPRDQPASRYSRGSFGSVRGSDYFGLNDPTVEMTGRQSDFFPGSLLEDLRDRAQDNAAAFDRFEIDATMRTIGRQSDFTLGVPADMGDQTTFMLSEPGGDAPATSPLPRDSAAAEAAQRGGEATYSNISFIPENPEGESIAPFGDDDDDDEDHGERQVFDHDEPTVRQDRVEQEQEEDAEVGRRRASALTHGETLISEGEDSDPADATLRQQDTTMMTPGHSAPARRGSKPKKKQKRISRHGAEYPPLPPSFVRRVAHRAVQTSGLSNHRISSDVLAALTQASEWFFEQLSDDLGAYADHAQRTVIEESDVLTLMKRQRQIGSDATLFSLAQRHLPRELLQELRMPQQPNLKGQRHKSLTQFDDDDDDDEDASEIS</sequence>
<dbReference type="PANTHER" id="PTHR46904:SF1">
    <property type="entry name" value="CENTROMERE PROTEIN T"/>
    <property type="match status" value="1"/>
</dbReference>
<feature type="compositionally biased region" description="Acidic residues" evidence="6">
    <location>
        <begin position="145"/>
        <end position="173"/>
    </location>
</feature>
<feature type="compositionally biased region" description="Polar residues" evidence="6">
    <location>
        <begin position="20"/>
        <end position="34"/>
    </location>
</feature>
<feature type="compositionally biased region" description="Polar residues" evidence="6">
    <location>
        <begin position="117"/>
        <end position="128"/>
    </location>
</feature>
<feature type="region of interest" description="Disordered" evidence="6">
    <location>
        <begin position="293"/>
        <end position="465"/>
    </location>
</feature>
<dbReference type="InterPro" id="IPR035425">
    <property type="entry name" value="CENP-T/H4_C"/>
</dbReference>
<dbReference type="InterPro" id="IPR028255">
    <property type="entry name" value="CENP-T"/>
</dbReference>
<dbReference type="GO" id="GO:0005634">
    <property type="term" value="C:nucleus"/>
    <property type="evidence" value="ECO:0007669"/>
    <property type="project" value="UniProtKB-SubCell"/>
</dbReference>
<dbReference type="OrthoDB" id="10071681at2759"/>
<evidence type="ECO:0000256" key="1">
    <source>
        <dbReference type="ARBA" id="ARBA00004123"/>
    </source>
</evidence>
<feature type="compositionally biased region" description="Low complexity" evidence="6">
    <location>
        <begin position="328"/>
        <end position="338"/>
    </location>
</feature>
<evidence type="ECO:0000256" key="5">
    <source>
        <dbReference type="ARBA" id="ARBA00023242"/>
    </source>
</evidence>
<evidence type="ECO:0000256" key="4">
    <source>
        <dbReference type="ARBA" id="ARBA00022454"/>
    </source>
</evidence>
<evidence type="ECO:0000256" key="6">
    <source>
        <dbReference type="SAM" id="MobiDB-lite"/>
    </source>
</evidence>
<dbReference type="GO" id="GO:0046982">
    <property type="term" value="F:protein heterodimerization activity"/>
    <property type="evidence" value="ECO:0007669"/>
    <property type="project" value="InterPro"/>
</dbReference>
<name>J5J762_BEAB2</name>
<dbReference type="AlphaFoldDB" id="J5J762"/>
<dbReference type="CDD" id="cd22920">
    <property type="entry name" value="HFD_CENP-T"/>
    <property type="match status" value="1"/>
</dbReference>
<reference evidence="8 9" key="1">
    <citation type="journal article" date="2012" name="Sci. Rep.">
        <title>Genomic perspectives on the evolution of fungal entomopathogenicity in Beauveria bassiana.</title>
        <authorList>
            <person name="Xiao G."/>
            <person name="Ying S.H."/>
            <person name="Zheng P."/>
            <person name="Wang Z.L."/>
            <person name="Zhang S."/>
            <person name="Xie X.Q."/>
            <person name="Shang Y."/>
            <person name="St Leger R.J."/>
            <person name="Zhao G.P."/>
            <person name="Wang C."/>
            <person name="Feng M.G."/>
        </authorList>
    </citation>
    <scope>NUCLEOTIDE SEQUENCE [LARGE SCALE GENOMIC DNA]</scope>
    <source>
        <strain evidence="8 9">ARSEF 2860</strain>
    </source>
</reference>
<dbReference type="SUPFAM" id="SSF47113">
    <property type="entry name" value="Histone-fold"/>
    <property type="match status" value="1"/>
</dbReference>
<keyword evidence="9" id="KW-1185">Reference proteome</keyword>
<evidence type="ECO:0000256" key="2">
    <source>
        <dbReference type="ARBA" id="ARBA00004286"/>
    </source>
</evidence>
<dbReference type="GO" id="GO:0000776">
    <property type="term" value="C:kinetochore"/>
    <property type="evidence" value="ECO:0007669"/>
    <property type="project" value="InterPro"/>
</dbReference>
<dbReference type="InParanoid" id="J5J762"/>
<feature type="compositionally biased region" description="Acidic residues" evidence="6">
    <location>
        <begin position="577"/>
        <end position="591"/>
    </location>
</feature>
<dbReference type="InterPro" id="IPR009072">
    <property type="entry name" value="Histone-fold"/>
</dbReference>
<feature type="region of interest" description="Disordered" evidence="6">
    <location>
        <begin position="1"/>
        <end position="238"/>
    </location>
</feature>
<dbReference type="Gene3D" id="1.10.20.10">
    <property type="entry name" value="Histone, subunit A"/>
    <property type="match status" value="1"/>
</dbReference>
<keyword evidence="4" id="KW-0158">Chromosome</keyword>
<dbReference type="GO" id="GO:0003677">
    <property type="term" value="F:DNA binding"/>
    <property type="evidence" value="ECO:0007669"/>
    <property type="project" value="InterPro"/>
</dbReference>
<dbReference type="GeneID" id="19891822"/>
<dbReference type="Pfam" id="PF15511">
    <property type="entry name" value="CENP-T_C"/>
    <property type="match status" value="1"/>
</dbReference>
<dbReference type="GO" id="GO:0007059">
    <property type="term" value="P:chromosome segregation"/>
    <property type="evidence" value="ECO:0007669"/>
    <property type="project" value="TreeGrafter"/>
</dbReference>
<dbReference type="Proteomes" id="UP000002762">
    <property type="component" value="Unassembled WGS sequence"/>
</dbReference>
<dbReference type="GO" id="GO:0051382">
    <property type="term" value="P:kinetochore assembly"/>
    <property type="evidence" value="ECO:0007669"/>
    <property type="project" value="InterPro"/>
</dbReference>
<organism evidence="8 9">
    <name type="scientific">Beauveria bassiana (strain ARSEF 2860)</name>
    <name type="common">White muscardine disease fungus</name>
    <name type="synonym">Tritirachium shiotae</name>
    <dbReference type="NCBI Taxonomy" id="655819"/>
    <lineage>
        <taxon>Eukaryota</taxon>
        <taxon>Fungi</taxon>
        <taxon>Dikarya</taxon>
        <taxon>Ascomycota</taxon>
        <taxon>Pezizomycotina</taxon>
        <taxon>Sordariomycetes</taxon>
        <taxon>Hypocreomycetidae</taxon>
        <taxon>Hypocreales</taxon>
        <taxon>Cordycipitaceae</taxon>
        <taxon>Beauveria</taxon>
    </lineage>
</organism>
<feature type="domain" description="CENP-T/Histone H4 histone fold" evidence="7">
    <location>
        <begin position="456"/>
        <end position="563"/>
    </location>
</feature>
<feature type="compositionally biased region" description="Basic and acidic residues" evidence="6">
    <location>
        <begin position="368"/>
        <end position="388"/>
    </location>
</feature>
<dbReference type="HOGENOM" id="CLU_024001_1_0_1"/>